<dbReference type="EMBL" id="CP030840">
    <property type="protein sequence ID" value="AXC12943.1"/>
    <property type="molecule type" value="Genomic_DNA"/>
</dbReference>
<feature type="domain" description="Fibronectin type-III" evidence="8">
    <location>
        <begin position="378"/>
        <end position="473"/>
    </location>
</feature>
<comment type="catalytic activity">
    <reaction evidence="1">
        <text>Endohydrolysis of (1-&gt;4)-beta-D-glucosidic linkages in cellulose, lichenin and cereal beta-D-glucans.</text>
        <dbReference type="EC" id="3.2.1.4"/>
    </reaction>
</comment>
<keyword evidence="4" id="KW-0136">Cellulose degradation</keyword>
<evidence type="ECO:0000313" key="10">
    <source>
        <dbReference type="EMBL" id="AXC12943.1"/>
    </source>
</evidence>
<dbReference type="GO" id="GO:0030247">
    <property type="term" value="F:polysaccharide binding"/>
    <property type="evidence" value="ECO:0007669"/>
    <property type="project" value="UniProtKB-UniRule"/>
</dbReference>
<keyword evidence="11" id="KW-1185">Reference proteome</keyword>
<dbReference type="GO" id="GO:0030245">
    <property type="term" value="P:cellulose catabolic process"/>
    <property type="evidence" value="ECO:0007669"/>
    <property type="project" value="UniProtKB-KW"/>
</dbReference>
<keyword evidence="3 10" id="KW-0378">Hydrolase</keyword>
<name>A0A2Z5G189_9BACT</name>
<evidence type="ECO:0000256" key="4">
    <source>
        <dbReference type="ARBA" id="ARBA00023001"/>
    </source>
</evidence>
<evidence type="ECO:0000259" key="9">
    <source>
        <dbReference type="PROSITE" id="PS51173"/>
    </source>
</evidence>
<dbReference type="CDD" id="cd00063">
    <property type="entry name" value="FN3"/>
    <property type="match status" value="1"/>
</dbReference>
<proteinExistence type="predicted"/>
<reference evidence="10 11" key="1">
    <citation type="journal article" date="2018" name="Front. Microbiol.">
        <title>Hydrolytic Capabilities as a Key to Environmental Success: Chitinolytic and Cellulolytic Acidobacteria From Acidic Sub-arctic Soils and Boreal Peatlands.</title>
        <authorList>
            <person name="Belova S.E."/>
            <person name="Ravin N.V."/>
            <person name="Pankratov T.A."/>
            <person name="Rakitin A.L."/>
            <person name="Ivanova A.A."/>
            <person name="Beletsky A.V."/>
            <person name="Mardanov A.V."/>
            <person name="Sinninghe Damste J.S."/>
            <person name="Dedysh S.N."/>
        </authorList>
    </citation>
    <scope>NUCLEOTIDE SEQUENCE [LARGE SCALE GENOMIC DNA]</scope>
    <source>
        <strain evidence="10 11">SBC82</strain>
    </source>
</reference>
<dbReference type="EC" id="3.2.1.4" evidence="2"/>
<dbReference type="InterPro" id="IPR001919">
    <property type="entry name" value="CBD2"/>
</dbReference>
<organism evidence="10 11">
    <name type="scientific">Acidisarcina polymorpha</name>
    <dbReference type="NCBI Taxonomy" id="2211140"/>
    <lineage>
        <taxon>Bacteria</taxon>
        <taxon>Pseudomonadati</taxon>
        <taxon>Acidobacteriota</taxon>
        <taxon>Terriglobia</taxon>
        <taxon>Terriglobales</taxon>
        <taxon>Acidobacteriaceae</taxon>
        <taxon>Acidisarcina</taxon>
    </lineage>
</organism>
<protein>
    <recommendedName>
        <fullName evidence="2">cellulase</fullName>
        <ecNumber evidence="2">3.2.1.4</ecNumber>
    </recommendedName>
</protein>
<dbReference type="PANTHER" id="PTHR35923:SF2">
    <property type="entry name" value="ENDOGLUCANASE"/>
    <property type="match status" value="1"/>
</dbReference>
<dbReference type="KEGG" id="abas:ACPOL_3660"/>
<keyword evidence="6 10" id="KW-0326">Glycosidase</keyword>
<dbReference type="Pfam" id="PF00150">
    <property type="entry name" value="Cellulase"/>
    <property type="match status" value="1"/>
</dbReference>
<dbReference type="PROSITE" id="PS51173">
    <property type="entry name" value="CBM2"/>
    <property type="match status" value="1"/>
</dbReference>
<keyword evidence="10" id="KW-0858">Xylan degradation</keyword>
<dbReference type="InterPro" id="IPR008965">
    <property type="entry name" value="CBM2/CBM3_carb-bd_dom_sf"/>
</dbReference>
<evidence type="ECO:0000256" key="3">
    <source>
        <dbReference type="ARBA" id="ARBA00022801"/>
    </source>
</evidence>
<keyword evidence="7" id="KW-0624">Polysaccharide degradation</keyword>
<dbReference type="SUPFAM" id="SSF51445">
    <property type="entry name" value="(Trans)glycosidases"/>
    <property type="match status" value="1"/>
</dbReference>
<dbReference type="InterPro" id="IPR012291">
    <property type="entry name" value="CBM2_carb-bd_dom_sf"/>
</dbReference>
<evidence type="ECO:0000256" key="6">
    <source>
        <dbReference type="ARBA" id="ARBA00023295"/>
    </source>
</evidence>
<feature type="domain" description="Fibronectin type-III" evidence="8">
    <location>
        <begin position="479"/>
        <end position="577"/>
    </location>
</feature>
<dbReference type="InterPro" id="IPR003961">
    <property type="entry name" value="FN3_dom"/>
</dbReference>
<accession>A0A2Z5G189</accession>
<dbReference type="Gene3D" id="2.60.40.10">
    <property type="entry name" value="Immunoglobulins"/>
    <property type="match status" value="2"/>
</dbReference>
<gene>
    <name evidence="10" type="ORF">ACPOL_3660</name>
</gene>
<dbReference type="Gene3D" id="3.20.20.80">
    <property type="entry name" value="Glycosidases"/>
    <property type="match status" value="1"/>
</dbReference>
<evidence type="ECO:0000256" key="2">
    <source>
        <dbReference type="ARBA" id="ARBA00012601"/>
    </source>
</evidence>
<keyword evidence="5" id="KW-0119">Carbohydrate metabolism</keyword>
<dbReference type="Proteomes" id="UP000253606">
    <property type="component" value="Chromosome"/>
</dbReference>
<dbReference type="Pfam" id="PF00553">
    <property type="entry name" value="CBM_2"/>
    <property type="match status" value="1"/>
</dbReference>
<evidence type="ECO:0000256" key="1">
    <source>
        <dbReference type="ARBA" id="ARBA00000966"/>
    </source>
</evidence>
<dbReference type="PANTHER" id="PTHR35923">
    <property type="entry name" value="MAJOR EXTRACELLULAR ENDOGLUCANASE"/>
    <property type="match status" value="1"/>
</dbReference>
<dbReference type="Gene3D" id="2.60.40.290">
    <property type="match status" value="1"/>
</dbReference>
<evidence type="ECO:0000256" key="5">
    <source>
        <dbReference type="ARBA" id="ARBA00023277"/>
    </source>
</evidence>
<dbReference type="InterPro" id="IPR017853">
    <property type="entry name" value="GH"/>
</dbReference>
<dbReference type="SUPFAM" id="SSF49384">
    <property type="entry name" value="Carbohydrate-binding domain"/>
    <property type="match status" value="1"/>
</dbReference>
<dbReference type="SMART" id="SM00637">
    <property type="entry name" value="CBD_II"/>
    <property type="match status" value="1"/>
</dbReference>
<evidence type="ECO:0000313" key="11">
    <source>
        <dbReference type="Proteomes" id="UP000253606"/>
    </source>
</evidence>
<dbReference type="InterPro" id="IPR013783">
    <property type="entry name" value="Ig-like_fold"/>
</dbReference>
<dbReference type="GO" id="GO:0045493">
    <property type="term" value="P:xylan catabolic process"/>
    <property type="evidence" value="ECO:0007669"/>
    <property type="project" value="UniProtKB-KW"/>
</dbReference>
<dbReference type="GO" id="GO:0008810">
    <property type="term" value="F:cellulase activity"/>
    <property type="evidence" value="ECO:0007669"/>
    <property type="project" value="UniProtKB-EC"/>
</dbReference>
<evidence type="ECO:0000256" key="7">
    <source>
        <dbReference type="ARBA" id="ARBA00023326"/>
    </source>
</evidence>
<sequence>MRISGINWYGFETTDEVVHGLSNQDYKVILSTMYNMGYNTVRLPYSNQMVESPVIPSSIGYANSSGPINSELKGQNSLQIMDKVIAEAGTLGLKVILDNHRSEAGNSAEFNGLWYTSAYSETSWIADWKMLVARYSGYVDASGNPTLIGGDLRNEPHFYNGAGNGACWTGDSKAGGCPTGNAAQNWPAAATRAANAILAINPNLLIFVEGVDCYSGDCAFWGENLEGVKSYPLQLNVPHRIIYSAHDYGPAEYDQIWFNSTTSNQSLDAVWTKFWAYICVDGIAPVWVGEFGTTNDAASAESSVPGSEGQWFSSLVSFLGNQPLIHWSYWALNGEDHYGLLDATYDAIPASSLKQQLLSSIQSKLSSAPPGCGVLPATPLSPVAKAISSSSIGLSWSAVVVPAKCSVTYSVYRGASAQFAVSSATLIASGVTAPNYSDAALQPSTTYYYAVEATDAVGDSTASAKASASTLAASVCGAVPSNPGGLAALPLSSTSIALNWKTVPAPANCSVSYSVFRSSANDFAPSSRNQIVAGLSGSSFADTALAASTNYFYVVKAVDGKGASGASPEASATTAKPSIGAECRVVYTIVSQWTNGFQAAIAVTNTSSTALHGWKLAFAFPGSQQVTTLWNASYLQVGQAITLTDEGYNWSIAAGATYNALGLVATYTGINYSPANFSLNGSICTVP</sequence>
<dbReference type="AlphaFoldDB" id="A0A2Z5G189"/>
<dbReference type="SUPFAM" id="SSF49265">
    <property type="entry name" value="Fibronectin type III"/>
    <property type="match status" value="1"/>
</dbReference>
<feature type="domain" description="CBM2" evidence="9">
    <location>
        <begin position="576"/>
        <end position="687"/>
    </location>
</feature>
<evidence type="ECO:0000259" key="8">
    <source>
        <dbReference type="PROSITE" id="PS50853"/>
    </source>
</evidence>
<dbReference type="InterPro" id="IPR001547">
    <property type="entry name" value="Glyco_hydro_5"/>
</dbReference>
<dbReference type="SMART" id="SM00060">
    <property type="entry name" value="FN3"/>
    <property type="match status" value="2"/>
</dbReference>
<dbReference type="InterPro" id="IPR036116">
    <property type="entry name" value="FN3_sf"/>
</dbReference>
<dbReference type="PROSITE" id="PS50853">
    <property type="entry name" value="FN3"/>
    <property type="match status" value="2"/>
</dbReference>